<evidence type="ECO:0000256" key="1">
    <source>
        <dbReference type="SAM" id="MobiDB-lite"/>
    </source>
</evidence>
<proteinExistence type="predicted"/>
<feature type="compositionally biased region" description="Basic and acidic residues" evidence="1">
    <location>
        <begin position="315"/>
        <end position="330"/>
    </location>
</feature>
<sequence>MTVELGWPLMITLEKKTTSSKQAIVYANLNVVNEYFDKFYWALPVNQDPHEDDPPRVSDKELTEEQMEVKGAIVKQMSNALPKWLDYHSGKATPSSSMSKKKMAVRPGLEFLGASRGDGSTSPALRHFGRLRVVWGRIVPAARATFVAEEFGKLSKEMQAQWTTLAEQASKETKKGRDGCFEGPSLLEPVEAQRVLDTLGSTMGPLIEGLSVMLGCHVTLAVFGPEPRKGGQVNILTLHEGTDKAPVPRCFDQVGGERYKMWLAAMGEYAMSCYTLDEQRARALPGMVTPTTAPGFLRPNMLWVARPLMGIVKTDVDVTPKESNKKRSHDEDESEVETEGENHKQKKKKSGTGKKKGKKQDAVKENGTENMDDGSHPSRPTRGSQHHGVPEPKSSIPGGPSPHRPREMLEDITDILTNIVPPSALSPELNNAIDPALLAYGMAPGSFIPNCGPNDCPNPFATPGGKESLAYAGMHPQPEVQPLEPSSRLLKPKRSDWFDDVRKYLGRFDLGLEWDALVMALTRFEGKSGFKKEGKPLQSKNRPAQVALWIQNARACDPTPLTDCEAFISSSWSWWRGLQPACWDLDSEDGPVVPESRVAGEDWSKLNKSGQNGLYSIVASLAWWGECVQRSSMAREAWLLAVADVCWVFEQLLAISAEK</sequence>
<accession>A0AA39IV51</accession>
<protein>
    <submittedName>
        <fullName evidence="2">Uncharacterized protein</fullName>
    </submittedName>
</protein>
<dbReference type="Proteomes" id="UP001175226">
    <property type="component" value="Unassembled WGS sequence"/>
</dbReference>
<feature type="region of interest" description="Disordered" evidence="1">
    <location>
        <begin position="315"/>
        <end position="406"/>
    </location>
</feature>
<organism evidence="2 3">
    <name type="scientific">Armillaria borealis</name>
    <dbReference type="NCBI Taxonomy" id="47425"/>
    <lineage>
        <taxon>Eukaryota</taxon>
        <taxon>Fungi</taxon>
        <taxon>Dikarya</taxon>
        <taxon>Basidiomycota</taxon>
        <taxon>Agaricomycotina</taxon>
        <taxon>Agaricomycetes</taxon>
        <taxon>Agaricomycetidae</taxon>
        <taxon>Agaricales</taxon>
        <taxon>Marasmiineae</taxon>
        <taxon>Physalacriaceae</taxon>
        <taxon>Armillaria</taxon>
    </lineage>
</organism>
<dbReference type="EMBL" id="JAUEPT010000126">
    <property type="protein sequence ID" value="KAK0431003.1"/>
    <property type="molecule type" value="Genomic_DNA"/>
</dbReference>
<evidence type="ECO:0000313" key="3">
    <source>
        <dbReference type="Proteomes" id="UP001175226"/>
    </source>
</evidence>
<reference evidence="2" key="1">
    <citation type="submission" date="2023-06" db="EMBL/GenBank/DDBJ databases">
        <authorList>
            <consortium name="Lawrence Berkeley National Laboratory"/>
            <person name="Ahrendt S."/>
            <person name="Sahu N."/>
            <person name="Indic B."/>
            <person name="Wong-Bajracharya J."/>
            <person name="Merenyi Z."/>
            <person name="Ke H.-M."/>
            <person name="Monk M."/>
            <person name="Kocsube S."/>
            <person name="Drula E."/>
            <person name="Lipzen A."/>
            <person name="Balint B."/>
            <person name="Henrissat B."/>
            <person name="Andreopoulos B."/>
            <person name="Martin F.M."/>
            <person name="Harder C.B."/>
            <person name="Rigling D."/>
            <person name="Ford K.L."/>
            <person name="Foster G.D."/>
            <person name="Pangilinan J."/>
            <person name="Papanicolaou A."/>
            <person name="Barry K."/>
            <person name="LaButti K."/>
            <person name="Viragh M."/>
            <person name="Koriabine M."/>
            <person name="Yan M."/>
            <person name="Riley R."/>
            <person name="Champramary S."/>
            <person name="Plett K.L."/>
            <person name="Tsai I.J."/>
            <person name="Slot J."/>
            <person name="Sipos G."/>
            <person name="Plett J."/>
            <person name="Nagy L.G."/>
            <person name="Grigoriev I.V."/>
        </authorList>
    </citation>
    <scope>NUCLEOTIDE SEQUENCE</scope>
    <source>
        <strain evidence="2">FPL87.14</strain>
    </source>
</reference>
<keyword evidence="3" id="KW-1185">Reference proteome</keyword>
<evidence type="ECO:0000313" key="2">
    <source>
        <dbReference type="EMBL" id="KAK0431003.1"/>
    </source>
</evidence>
<name>A0AA39IV51_9AGAR</name>
<comment type="caution">
    <text evidence="2">The sequence shown here is derived from an EMBL/GenBank/DDBJ whole genome shotgun (WGS) entry which is preliminary data.</text>
</comment>
<gene>
    <name evidence="2" type="ORF">EV421DRAFT_1912300</name>
</gene>
<feature type="compositionally biased region" description="Basic residues" evidence="1">
    <location>
        <begin position="344"/>
        <end position="358"/>
    </location>
</feature>
<dbReference type="AlphaFoldDB" id="A0AA39IV51"/>